<proteinExistence type="predicted"/>
<dbReference type="EMBL" id="MDYQ01000016">
    <property type="protein sequence ID" value="PRP87948.1"/>
    <property type="molecule type" value="Genomic_DNA"/>
</dbReference>
<organism evidence="1 2">
    <name type="scientific">Planoprotostelium fungivorum</name>
    <dbReference type="NCBI Taxonomy" id="1890364"/>
    <lineage>
        <taxon>Eukaryota</taxon>
        <taxon>Amoebozoa</taxon>
        <taxon>Evosea</taxon>
        <taxon>Variosea</taxon>
        <taxon>Cavosteliida</taxon>
        <taxon>Cavosteliaceae</taxon>
        <taxon>Planoprotostelium</taxon>
    </lineage>
</organism>
<protein>
    <submittedName>
        <fullName evidence="1">Uncharacterized protein</fullName>
    </submittedName>
</protein>
<dbReference type="AlphaFoldDB" id="A0A2P6NVQ6"/>
<keyword evidence="2" id="KW-1185">Reference proteome</keyword>
<evidence type="ECO:0000313" key="1">
    <source>
        <dbReference type="EMBL" id="PRP87948.1"/>
    </source>
</evidence>
<sequence>MTNLTPRGREALPHTGFNRLATRDNWVGLFRLTSGRIATLTPLAHFQLLESVQVVLVEGATRVRLIDLLMYSYASTNHNATFDLSDGPFNTDVDQLLD</sequence>
<accession>A0A2P6NVQ6</accession>
<name>A0A2P6NVQ6_9EUKA</name>
<dbReference type="Proteomes" id="UP000241769">
    <property type="component" value="Unassembled WGS sequence"/>
</dbReference>
<dbReference type="InParanoid" id="A0A2P6NVQ6"/>
<evidence type="ECO:0000313" key="2">
    <source>
        <dbReference type="Proteomes" id="UP000241769"/>
    </source>
</evidence>
<reference evidence="1 2" key="1">
    <citation type="journal article" date="2018" name="Genome Biol. Evol.">
        <title>Multiple Roots of Fruiting Body Formation in Amoebozoa.</title>
        <authorList>
            <person name="Hillmann F."/>
            <person name="Forbes G."/>
            <person name="Novohradska S."/>
            <person name="Ferling I."/>
            <person name="Riege K."/>
            <person name="Groth M."/>
            <person name="Westermann M."/>
            <person name="Marz M."/>
            <person name="Spaller T."/>
            <person name="Winckler T."/>
            <person name="Schaap P."/>
            <person name="Glockner G."/>
        </authorList>
    </citation>
    <scope>NUCLEOTIDE SEQUENCE [LARGE SCALE GENOMIC DNA]</scope>
    <source>
        <strain evidence="1 2">Jena</strain>
    </source>
</reference>
<gene>
    <name evidence="1" type="ORF">PROFUN_02685</name>
</gene>
<comment type="caution">
    <text evidence="1">The sequence shown here is derived from an EMBL/GenBank/DDBJ whole genome shotgun (WGS) entry which is preliminary data.</text>
</comment>